<dbReference type="GO" id="GO:0051603">
    <property type="term" value="P:proteolysis involved in protein catabolic process"/>
    <property type="evidence" value="ECO:0007669"/>
    <property type="project" value="TreeGrafter"/>
</dbReference>
<dbReference type="Gene3D" id="3.30.2010.10">
    <property type="entry name" value="Metalloproteases ('zincins'), catalytic domain"/>
    <property type="match status" value="1"/>
</dbReference>
<sequence>MNGKITVRYYDGCLNTGRMAELYAVSDGIRVVFDGGSIDYARKDLAYMAGVGGVLPVIDLPDDARIEFPSHDVPDWLRLKNQTMFKQVNRFEQSWKWAVIGLIVVVAVVFGVYRWGIPTASYHLAHHLPANTLQGLGNQAEEIITDVTEESKLSAGRKQQITDLYHQKLKPEVPAKLLFRKGAKMGANAFAIPNNTIVLTDELVNLAENDHEILAVLAHEQGHLVHRHSLQQALRGIGVGVLMIVVTSDSSDLMTTLPVLLVDAQYSQAFEMEADRYAVAELQRLNLPPQHLADFLERMQVQYDHSEEVSIGNWLSTHPMTAERVKQVETLQKPVR</sequence>
<feature type="domain" description="Peptidase M48" evidence="8">
    <location>
        <begin position="187"/>
        <end position="330"/>
    </location>
</feature>
<dbReference type="PANTHER" id="PTHR22726:SF1">
    <property type="entry name" value="METALLOENDOPEPTIDASE OMA1, MITOCHONDRIAL"/>
    <property type="match status" value="1"/>
</dbReference>
<keyword evidence="2" id="KW-0479">Metal-binding</keyword>
<evidence type="ECO:0000256" key="4">
    <source>
        <dbReference type="ARBA" id="ARBA00022833"/>
    </source>
</evidence>
<evidence type="ECO:0000313" key="10">
    <source>
        <dbReference type="Proteomes" id="UP000241868"/>
    </source>
</evidence>
<evidence type="ECO:0000256" key="6">
    <source>
        <dbReference type="RuleBase" id="RU003983"/>
    </source>
</evidence>
<dbReference type="CDD" id="cd07332">
    <property type="entry name" value="M48C_Oma1_like"/>
    <property type="match status" value="1"/>
</dbReference>
<keyword evidence="5 6" id="KW-0482">Metalloprotease</keyword>
<evidence type="ECO:0000256" key="5">
    <source>
        <dbReference type="ARBA" id="ARBA00023049"/>
    </source>
</evidence>
<gene>
    <name evidence="9" type="ORF">C7N83_07050</name>
</gene>
<dbReference type="InterPro" id="IPR001915">
    <property type="entry name" value="Peptidase_M48"/>
</dbReference>
<dbReference type="PANTHER" id="PTHR22726">
    <property type="entry name" value="METALLOENDOPEPTIDASE OMA1"/>
    <property type="match status" value="1"/>
</dbReference>
<comment type="caution">
    <text evidence="9">The sequence shown here is derived from an EMBL/GenBank/DDBJ whole genome shotgun (WGS) entry which is preliminary data.</text>
</comment>
<comment type="similarity">
    <text evidence="6">Belongs to the peptidase M48 family.</text>
</comment>
<dbReference type="InterPro" id="IPR051156">
    <property type="entry name" value="Mito/Outer_Membr_Metalloprot"/>
</dbReference>
<dbReference type="GO" id="GO:0004222">
    <property type="term" value="F:metalloendopeptidase activity"/>
    <property type="evidence" value="ECO:0007669"/>
    <property type="project" value="InterPro"/>
</dbReference>
<keyword evidence="3 6" id="KW-0378">Hydrolase</keyword>
<dbReference type="AlphaFoldDB" id="A0A2P7U024"/>
<proteinExistence type="inferred from homology"/>
<keyword evidence="7" id="KW-1133">Transmembrane helix</keyword>
<dbReference type="RefSeq" id="WP_106741621.1">
    <property type="nucleotide sequence ID" value="NZ_PXYY01000037.1"/>
</dbReference>
<dbReference type="Proteomes" id="UP000241868">
    <property type="component" value="Unassembled WGS sequence"/>
</dbReference>
<evidence type="ECO:0000256" key="2">
    <source>
        <dbReference type="ARBA" id="ARBA00022723"/>
    </source>
</evidence>
<keyword evidence="4 6" id="KW-0862">Zinc</keyword>
<dbReference type="EMBL" id="PXYY01000037">
    <property type="protein sequence ID" value="PSJ80291.1"/>
    <property type="molecule type" value="Genomic_DNA"/>
</dbReference>
<keyword evidence="7" id="KW-0812">Transmembrane</keyword>
<name>A0A2P7U024_9NEIS</name>
<protein>
    <recommendedName>
        <fullName evidence="8">Peptidase M48 domain-containing protein</fullName>
    </recommendedName>
</protein>
<accession>A0A2P7U024</accession>
<comment type="cofactor">
    <cofactor evidence="6">
        <name>Zn(2+)</name>
        <dbReference type="ChEBI" id="CHEBI:29105"/>
    </cofactor>
    <text evidence="6">Binds 1 zinc ion per subunit.</text>
</comment>
<keyword evidence="7" id="KW-0472">Membrane</keyword>
<keyword evidence="1 6" id="KW-0645">Protease</keyword>
<feature type="transmembrane region" description="Helical" evidence="7">
    <location>
        <begin position="94"/>
        <end position="116"/>
    </location>
</feature>
<dbReference type="GO" id="GO:0016020">
    <property type="term" value="C:membrane"/>
    <property type="evidence" value="ECO:0007669"/>
    <property type="project" value="TreeGrafter"/>
</dbReference>
<organism evidence="9 10">
    <name type="scientific">Neisseria iguanae</name>
    <dbReference type="NCBI Taxonomy" id="90242"/>
    <lineage>
        <taxon>Bacteria</taxon>
        <taxon>Pseudomonadati</taxon>
        <taxon>Pseudomonadota</taxon>
        <taxon>Betaproteobacteria</taxon>
        <taxon>Neisseriales</taxon>
        <taxon>Neisseriaceae</taxon>
        <taxon>Neisseria</taxon>
    </lineage>
</organism>
<dbReference type="GO" id="GO:0046872">
    <property type="term" value="F:metal ion binding"/>
    <property type="evidence" value="ECO:0007669"/>
    <property type="project" value="UniProtKB-KW"/>
</dbReference>
<dbReference type="OrthoDB" id="9810445at2"/>
<dbReference type="Pfam" id="PF01435">
    <property type="entry name" value="Peptidase_M48"/>
    <property type="match status" value="1"/>
</dbReference>
<evidence type="ECO:0000259" key="8">
    <source>
        <dbReference type="Pfam" id="PF01435"/>
    </source>
</evidence>
<evidence type="ECO:0000256" key="1">
    <source>
        <dbReference type="ARBA" id="ARBA00022670"/>
    </source>
</evidence>
<evidence type="ECO:0000313" key="9">
    <source>
        <dbReference type="EMBL" id="PSJ80291.1"/>
    </source>
</evidence>
<reference evidence="9 10" key="1">
    <citation type="submission" date="2018-03" db="EMBL/GenBank/DDBJ databases">
        <title>Neisseria weixii sp. nov., isolated from the intestinal contents of Tibetan Plateau pika (Ochotona curzoniae) in Yushu, Qinghai Province, China.</title>
        <authorList>
            <person name="Gui Z."/>
        </authorList>
    </citation>
    <scope>NUCLEOTIDE SEQUENCE [LARGE SCALE GENOMIC DNA]</scope>
    <source>
        <strain evidence="9 10">ATCC 51483</strain>
    </source>
</reference>
<evidence type="ECO:0000256" key="3">
    <source>
        <dbReference type="ARBA" id="ARBA00022801"/>
    </source>
</evidence>
<keyword evidence="10" id="KW-1185">Reference proteome</keyword>
<evidence type="ECO:0000256" key="7">
    <source>
        <dbReference type="SAM" id="Phobius"/>
    </source>
</evidence>